<name>A0A4Z2FTN7_9TELE</name>
<accession>A0A4Z2FTN7</accession>
<keyword evidence="3" id="KW-1185">Reference proteome</keyword>
<organism evidence="2 3">
    <name type="scientific">Liparis tanakae</name>
    <name type="common">Tanaka's snailfish</name>
    <dbReference type="NCBI Taxonomy" id="230148"/>
    <lineage>
        <taxon>Eukaryota</taxon>
        <taxon>Metazoa</taxon>
        <taxon>Chordata</taxon>
        <taxon>Craniata</taxon>
        <taxon>Vertebrata</taxon>
        <taxon>Euteleostomi</taxon>
        <taxon>Actinopterygii</taxon>
        <taxon>Neopterygii</taxon>
        <taxon>Teleostei</taxon>
        <taxon>Neoteleostei</taxon>
        <taxon>Acanthomorphata</taxon>
        <taxon>Eupercaria</taxon>
        <taxon>Perciformes</taxon>
        <taxon>Cottioidei</taxon>
        <taxon>Cottales</taxon>
        <taxon>Liparidae</taxon>
        <taxon>Liparis</taxon>
    </lineage>
</organism>
<proteinExistence type="predicted"/>
<evidence type="ECO:0000313" key="3">
    <source>
        <dbReference type="Proteomes" id="UP000314294"/>
    </source>
</evidence>
<feature type="region of interest" description="Disordered" evidence="1">
    <location>
        <begin position="115"/>
        <end position="136"/>
    </location>
</feature>
<dbReference type="AlphaFoldDB" id="A0A4Z2FTN7"/>
<evidence type="ECO:0000256" key="1">
    <source>
        <dbReference type="SAM" id="MobiDB-lite"/>
    </source>
</evidence>
<protein>
    <submittedName>
        <fullName evidence="2">Uncharacterized protein</fullName>
    </submittedName>
</protein>
<dbReference type="EMBL" id="SRLO01000916">
    <property type="protein sequence ID" value="TNN44230.1"/>
    <property type="molecule type" value="Genomic_DNA"/>
</dbReference>
<reference evidence="2 3" key="1">
    <citation type="submission" date="2019-03" db="EMBL/GenBank/DDBJ databases">
        <title>First draft genome of Liparis tanakae, snailfish: a comprehensive survey of snailfish specific genes.</title>
        <authorList>
            <person name="Kim W."/>
            <person name="Song I."/>
            <person name="Jeong J.-H."/>
            <person name="Kim D."/>
            <person name="Kim S."/>
            <person name="Ryu S."/>
            <person name="Song J.Y."/>
            <person name="Lee S.K."/>
        </authorList>
    </citation>
    <scope>NUCLEOTIDE SEQUENCE [LARGE SCALE GENOMIC DNA]</scope>
    <source>
        <tissue evidence="2">Muscle</tissue>
    </source>
</reference>
<evidence type="ECO:0000313" key="2">
    <source>
        <dbReference type="EMBL" id="TNN44230.1"/>
    </source>
</evidence>
<dbReference type="Proteomes" id="UP000314294">
    <property type="component" value="Unassembled WGS sequence"/>
</dbReference>
<gene>
    <name evidence="2" type="ORF">EYF80_045558</name>
</gene>
<feature type="compositionally biased region" description="Polar residues" evidence="1">
    <location>
        <begin position="117"/>
        <end position="136"/>
    </location>
</feature>
<sequence>MVEEVCTWWRRCGHGGGGVDMVEEVWMWWRRCGHGGGGVDMVEEMVRSGPLGDFRRPYKGSPPTRSVLGLSGRLPCSTVLLLGCCCLPLWRGTVASSTLSSCRLWMSRTVPRLWAKSPNTEPRSSSPTVTSRDITGSRTCPLASLRAYALGGMQRDTHADTMAAEVPGSMWTLWTSVATPCKG</sequence>
<comment type="caution">
    <text evidence="2">The sequence shown here is derived from an EMBL/GenBank/DDBJ whole genome shotgun (WGS) entry which is preliminary data.</text>
</comment>